<accession>A0A834B200</accession>
<dbReference type="EMBL" id="JABVXQ010000003">
    <property type="protein sequence ID" value="KAF6119645.1"/>
    <property type="molecule type" value="Genomic_DNA"/>
</dbReference>
<dbReference type="AlphaFoldDB" id="A0A834B200"/>
<protein>
    <submittedName>
        <fullName evidence="1">Uncharacterized protein</fullName>
    </submittedName>
</protein>
<organism evidence="1 2">
    <name type="scientific">Phyllostomus discolor</name>
    <name type="common">pale spear-nosed bat</name>
    <dbReference type="NCBI Taxonomy" id="89673"/>
    <lineage>
        <taxon>Eukaryota</taxon>
        <taxon>Metazoa</taxon>
        <taxon>Chordata</taxon>
        <taxon>Craniata</taxon>
        <taxon>Vertebrata</taxon>
        <taxon>Euteleostomi</taxon>
        <taxon>Mammalia</taxon>
        <taxon>Eutheria</taxon>
        <taxon>Laurasiatheria</taxon>
        <taxon>Chiroptera</taxon>
        <taxon>Yangochiroptera</taxon>
        <taxon>Phyllostomidae</taxon>
        <taxon>Phyllostominae</taxon>
        <taxon>Phyllostomus</taxon>
    </lineage>
</organism>
<gene>
    <name evidence="1" type="ORF">HJG60_010102</name>
</gene>
<sequence>MFLPPGFIHFHTVCTMKYTQVHPQNSDIILETGQKVNMGTKSQGNQRLILFPKKRPVLNPIPELNLAVNVGIKSIKHVSVTLTCKFFFTNTNTKSKLLISFFKNFYFNHCLSTFFCPLLPFQPIHPSYLYP</sequence>
<reference evidence="1 2" key="1">
    <citation type="journal article" date="2020" name="Nature">
        <title>Six reference-quality genomes reveal evolution of bat adaptations.</title>
        <authorList>
            <person name="Jebb D."/>
            <person name="Huang Z."/>
            <person name="Pippel M."/>
            <person name="Hughes G.M."/>
            <person name="Lavrichenko K."/>
            <person name="Devanna P."/>
            <person name="Winkler S."/>
            <person name="Jermiin L.S."/>
            <person name="Skirmuntt E.C."/>
            <person name="Katzourakis A."/>
            <person name="Burkitt-Gray L."/>
            <person name="Ray D.A."/>
            <person name="Sullivan K.A.M."/>
            <person name="Roscito J.G."/>
            <person name="Kirilenko B.M."/>
            <person name="Davalos L.M."/>
            <person name="Corthals A.P."/>
            <person name="Power M.L."/>
            <person name="Jones G."/>
            <person name="Ransome R.D."/>
            <person name="Dechmann D.K.N."/>
            <person name="Locatelli A.G."/>
            <person name="Puechmaille S.J."/>
            <person name="Fedrigo O."/>
            <person name="Jarvis E.D."/>
            <person name="Hiller M."/>
            <person name="Vernes S.C."/>
            <person name="Myers E.W."/>
            <person name="Teeling E.C."/>
        </authorList>
    </citation>
    <scope>NUCLEOTIDE SEQUENCE [LARGE SCALE GENOMIC DNA]</scope>
    <source>
        <strain evidence="1">Bat1K_MPI-CBG_1</strain>
    </source>
</reference>
<dbReference type="Proteomes" id="UP000664940">
    <property type="component" value="Unassembled WGS sequence"/>
</dbReference>
<proteinExistence type="predicted"/>
<comment type="caution">
    <text evidence="1">The sequence shown here is derived from an EMBL/GenBank/DDBJ whole genome shotgun (WGS) entry which is preliminary data.</text>
</comment>
<name>A0A834B200_9CHIR</name>
<evidence type="ECO:0000313" key="1">
    <source>
        <dbReference type="EMBL" id="KAF6119645.1"/>
    </source>
</evidence>
<evidence type="ECO:0000313" key="2">
    <source>
        <dbReference type="Proteomes" id="UP000664940"/>
    </source>
</evidence>